<keyword evidence="4" id="KW-1185">Reference proteome</keyword>
<dbReference type="AlphaFoldDB" id="D6RFP9"/>
<reference evidence="2" key="4">
    <citation type="submission" date="2025-09" db="UniProtKB">
        <authorList>
            <consortium name="Ensembl"/>
        </authorList>
    </citation>
    <scope>IDENTIFICATION</scope>
    <source>
        <strain evidence="2">C57BL/6J</strain>
    </source>
</reference>
<evidence type="ECO:0000313" key="3">
    <source>
        <dbReference type="MGI" id="MGI:88423"/>
    </source>
</evidence>
<evidence type="ECO:0000256" key="1">
    <source>
        <dbReference type="SAM" id="SignalP"/>
    </source>
</evidence>
<protein>
    <submittedName>
        <fullName evidence="2">Clusterin</fullName>
    </submittedName>
</protein>
<feature type="signal peptide" evidence="1">
    <location>
        <begin position="1"/>
        <end position="21"/>
    </location>
</feature>
<proteinExistence type="predicted"/>
<evidence type="ECO:0000313" key="2">
    <source>
        <dbReference type="Ensembl" id="ENSMUSP00000121056.2"/>
    </source>
</evidence>
<name>D6RFP9_MOUSE</name>
<dbReference type="SMR" id="D6RFP9"/>
<feature type="chain" id="PRO_5003087634" evidence="1">
    <location>
        <begin position="22"/>
        <end position="39"/>
    </location>
</feature>
<evidence type="ECO:0000313" key="4">
    <source>
        <dbReference type="Proteomes" id="UP000000589"/>
    </source>
</evidence>
<dbReference type="Antibodypedia" id="631">
    <property type="antibodies" value="1357 antibodies from 52 providers"/>
</dbReference>
<dbReference type="Ensembl" id="ENSMUST00000138665.2">
    <property type="protein sequence ID" value="ENSMUSP00000121056.2"/>
    <property type="gene ID" value="ENSMUSG00000022037.16"/>
</dbReference>
<dbReference type="ExpressionAtlas" id="D6RFP9">
    <property type="expression patterns" value="baseline and differential"/>
</dbReference>
<dbReference type="Bgee" id="ENSMUSG00000022037">
    <property type="expression patterns" value="Expressed in iris and 298 other cell types or tissues"/>
</dbReference>
<sequence length="39" mass="4424">MKILLLCVALLLIWDNGMVLGEQEVSDNELQGRTVHSRE</sequence>
<dbReference type="AGR" id="MGI:88423"/>
<dbReference type="GeneTree" id="ENSGT00530000063668"/>
<dbReference type="Proteomes" id="UP000000589">
    <property type="component" value="Chromosome 14"/>
</dbReference>
<accession>D6RFP9</accession>
<dbReference type="MGI" id="MGI:88423">
    <property type="gene designation" value="Clu"/>
</dbReference>
<organism evidence="2 4">
    <name type="scientific">Mus musculus</name>
    <name type="common">Mouse</name>
    <dbReference type="NCBI Taxonomy" id="10090"/>
    <lineage>
        <taxon>Eukaryota</taxon>
        <taxon>Metazoa</taxon>
        <taxon>Chordata</taxon>
        <taxon>Craniata</taxon>
        <taxon>Vertebrata</taxon>
        <taxon>Euteleostomi</taxon>
        <taxon>Mammalia</taxon>
        <taxon>Eutheria</taxon>
        <taxon>Euarchontoglires</taxon>
        <taxon>Glires</taxon>
        <taxon>Rodentia</taxon>
        <taxon>Myomorpha</taxon>
        <taxon>Muroidea</taxon>
        <taxon>Muridae</taxon>
        <taxon>Murinae</taxon>
        <taxon>Mus</taxon>
        <taxon>Mus</taxon>
    </lineage>
</organism>
<keyword evidence="1" id="KW-0732">Signal</keyword>
<dbReference type="HOGENOM" id="CLU_219186_0_0_1"/>
<gene>
    <name evidence="2 3" type="primary">Clu</name>
</gene>
<dbReference type="VEuPathDB" id="HostDB:ENSMUSG00000022037"/>
<reference evidence="2 4" key="1">
    <citation type="journal article" date="2009" name="PLoS Biol.">
        <title>Lineage-specific biology revealed by a finished genome assembly of the mouse.</title>
        <authorList>
            <consortium name="Mouse Genome Sequencing Consortium"/>
            <person name="Church D.M."/>
            <person name="Goodstadt L."/>
            <person name="Hillier L.W."/>
            <person name="Zody M.C."/>
            <person name="Goldstein S."/>
            <person name="She X."/>
            <person name="Bult C.J."/>
            <person name="Agarwala R."/>
            <person name="Cherry J.L."/>
            <person name="DiCuccio M."/>
            <person name="Hlavina W."/>
            <person name="Kapustin Y."/>
            <person name="Meric P."/>
            <person name="Maglott D."/>
            <person name="Birtle Z."/>
            <person name="Marques A.C."/>
            <person name="Graves T."/>
            <person name="Zhou S."/>
            <person name="Teague B."/>
            <person name="Potamousis K."/>
            <person name="Churas C."/>
            <person name="Place M."/>
            <person name="Herschleb J."/>
            <person name="Runnheim R."/>
            <person name="Forrest D."/>
            <person name="Amos-Landgraf J."/>
            <person name="Schwartz D.C."/>
            <person name="Cheng Z."/>
            <person name="Lindblad-Toh K."/>
            <person name="Eichler E.E."/>
            <person name="Ponting C.P."/>
        </authorList>
    </citation>
    <scope>NUCLEOTIDE SEQUENCE [LARGE SCALE GENOMIC DNA]</scope>
    <source>
        <strain evidence="2 4">C57BL/6J</strain>
    </source>
</reference>
<reference evidence="2" key="3">
    <citation type="submission" date="2025-08" db="UniProtKB">
        <authorList>
            <consortium name="Ensembl"/>
        </authorList>
    </citation>
    <scope>IDENTIFICATION</scope>
    <source>
        <strain evidence="2">C57BL/6J</strain>
    </source>
</reference>
<reference evidence="2 4" key="2">
    <citation type="journal article" date="2011" name="PLoS Biol.">
        <title>Modernizing reference genome assemblies.</title>
        <authorList>
            <person name="Church D.M."/>
            <person name="Schneider V.A."/>
            <person name="Graves T."/>
            <person name="Auger K."/>
            <person name="Cunningham F."/>
            <person name="Bouk N."/>
            <person name="Chen H.C."/>
            <person name="Agarwala R."/>
            <person name="McLaren W.M."/>
            <person name="Ritchie G.R."/>
            <person name="Albracht D."/>
            <person name="Kremitzki M."/>
            <person name="Rock S."/>
            <person name="Kotkiewicz H."/>
            <person name="Kremitzki C."/>
            <person name="Wollam A."/>
            <person name="Trani L."/>
            <person name="Fulton L."/>
            <person name="Fulton R."/>
            <person name="Matthews L."/>
            <person name="Whitehead S."/>
            <person name="Chow W."/>
            <person name="Torrance J."/>
            <person name="Dunn M."/>
            <person name="Harden G."/>
            <person name="Threadgold G."/>
            <person name="Wood J."/>
            <person name="Collins J."/>
            <person name="Heath P."/>
            <person name="Griffiths G."/>
            <person name="Pelan S."/>
            <person name="Grafham D."/>
            <person name="Eichler E.E."/>
            <person name="Weinstock G."/>
            <person name="Mardis E.R."/>
            <person name="Wilson R.K."/>
            <person name="Howe K."/>
            <person name="Flicek P."/>
            <person name="Hubbard T."/>
        </authorList>
    </citation>
    <scope>NUCLEOTIDE SEQUENCE [LARGE SCALE GENOMIC DNA]</scope>
    <source>
        <strain evidence="2 4">C57BL/6J</strain>
    </source>
</reference>